<dbReference type="Proteomes" id="UP001150879">
    <property type="component" value="Unassembled WGS sequence"/>
</dbReference>
<gene>
    <name evidence="1" type="ORF">N7472_003833</name>
</gene>
<keyword evidence="2" id="KW-1185">Reference proteome</keyword>
<proteinExistence type="predicted"/>
<organism evidence="1 2">
    <name type="scientific">Penicillium cf. griseofulvum</name>
    <dbReference type="NCBI Taxonomy" id="2972120"/>
    <lineage>
        <taxon>Eukaryota</taxon>
        <taxon>Fungi</taxon>
        <taxon>Dikarya</taxon>
        <taxon>Ascomycota</taxon>
        <taxon>Pezizomycotina</taxon>
        <taxon>Eurotiomycetes</taxon>
        <taxon>Eurotiomycetidae</taxon>
        <taxon>Eurotiales</taxon>
        <taxon>Aspergillaceae</taxon>
        <taxon>Penicillium</taxon>
    </lineage>
</organism>
<evidence type="ECO:0000313" key="2">
    <source>
        <dbReference type="Proteomes" id="UP001150879"/>
    </source>
</evidence>
<accession>A0A9W9MTT7</accession>
<comment type="caution">
    <text evidence="1">The sequence shown here is derived from an EMBL/GenBank/DDBJ whole genome shotgun (WGS) entry which is preliminary data.</text>
</comment>
<protein>
    <submittedName>
        <fullName evidence="1">Uncharacterized protein</fullName>
    </submittedName>
</protein>
<dbReference type="OrthoDB" id="10637906at2759"/>
<evidence type="ECO:0000313" key="1">
    <source>
        <dbReference type="EMBL" id="KAJ5207385.1"/>
    </source>
</evidence>
<reference evidence="1" key="1">
    <citation type="submission" date="2022-11" db="EMBL/GenBank/DDBJ databases">
        <authorList>
            <person name="Petersen C."/>
        </authorList>
    </citation>
    <scope>NUCLEOTIDE SEQUENCE</scope>
    <source>
        <strain evidence="1">IBT 16849</strain>
    </source>
</reference>
<dbReference type="EMBL" id="JAPQKP010000002">
    <property type="protein sequence ID" value="KAJ5207385.1"/>
    <property type="molecule type" value="Genomic_DNA"/>
</dbReference>
<sequence length="123" mass="13178">MTLLQGLRGAALEFANILPADVQGNFKGLSMRLIDRFPHVRNEFDGLKGTRSLEEYGNAARGLGAQVGEASQPALARAWVAGLTDQIASSAAQLMLAEQSQRGEAIRVEESINLISTATRTHS</sequence>
<reference evidence="1" key="2">
    <citation type="journal article" date="2023" name="IMA Fungus">
        <title>Comparative genomic study of the Penicillium genus elucidates a diverse pangenome and 15 lateral gene transfer events.</title>
        <authorList>
            <person name="Petersen C."/>
            <person name="Sorensen T."/>
            <person name="Nielsen M.R."/>
            <person name="Sondergaard T.E."/>
            <person name="Sorensen J.L."/>
            <person name="Fitzpatrick D.A."/>
            <person name="Frisvad J.C."/>
            <person name="Nielsen K.L."/>
        </authorList>
    </citation>
    <scope>NUCLEOTIDE SEQUENCE</scope>
    <source>
        <strain evidence="1">IBT 16849</strain>
    </source>
</reference>
<dbReference type="AlphaFoldDB" id="A0A9W9MTT7"/>
<name>A0A9W9MTT7_9EURO</name>